<dbReference type="EMBL" id="LAVV01012194">
    <property type="protein sequence ID" value="KNZ46927.1"/>
    <property type="molecule type" value="Genomic_DNA"/>
</dbReference>
<proteinExistence type="predicted"/>
<accession>A0A0L6UFA8</accession>
<dbReference type="AlphaFoldDB" id="A0A0L6UFA8"/>
<evidence type="ECO:0000313" key="2">
    <source>
        <dbReference type="Proteomes" id="UP000037035"/>
    </source>
</evidence>
<protein>
    <submittedName>
        <fullName evidence="1">Uncharacterized protein</fullName>
    </submittedName>
</protein>
<name>A0A0L6UFA8_9BASI</name>
<comment type="caution">
    <text evidence="1">The sequence shown here is derived from an EMBL/GenBank/DDBJ whole genome shotgun (WGS) entry which is preliminary data.</text>
</comment>
<evidence type="ECO:0000313" key="1">
    <source>
        <dbReference type="EMBL" id="KNZ46927.1"/>
    </source>
</evidence>
<organism evidence="1 2">
    <name type="scientific">Puccinia sorghi</name>
    <dbReference type="NCBI Taxonomy" id="27349"/>
    <lineage>
        <taxon>Eukaryota</taxon>
        <taxon>Fungi</taxon>
        <taxon>Dikarya</taxon>
        <taxon>Basidiomycota</taxon>
        <taxon>Pucciniomycotina</taxon>
        <taxon>Pucciniomycetes</taxon>
        <taxon>Pucciniales</taxon>
        <taxon>Pucciniaceae</taxon>
        <taxon>Puccinia</taxon>
    </lineage>
</organism>
<dbReference type="Proteomes" id="UP000037035">
    <property type="component" value="Unassembled WGS sequence"/>
</dbReference>
<gene>
    <name evidence="1" type="ORF">VP01_682g7</name>
</gene>
<dbReference type="VEuPathDB" id="FungiDB:VP01_682g7"/>
<keyword evidence="2" id="KW-1185">Reference proteome</keyword>
<sequence>MEKLNNSAVSCTSGKALATLNCIYCNPGTVYNKQFFQDQWEEERHYHLNTNTSKRQQVELGSLICLEEELRLAW</sequence>
<reference evidence="1 2" key="1">
    <citation type="submission" date="2015-08" db="EMBL/GenBank/DDBJ databases">
        <title>Next Generation Sequencing and Analysis of the Genome of Puccinia sorghi L Schw, the Causal Agent of Maize Common Rust.</title>
        <authorList>
            <person name="Rochi L."/>
            <person name="Burguener G."/>
            <person name="Darino M."/>
            <person name="Turjanski A."/>
            <person name="Kreff E."/>
            <person name="Dieguez M.J."/>
            <person name="Sacco F."/>
        </authorList>
    </citation>
    <scope>NUCLEOTIDE SEQUENCE [LARGE SCALE GENOMIC DNA]</scope>
    <source>
        <strain evidence="1 2">RO10H11247</strain>
    </source>
</reference>